<reference evidence="1" key="1">
    <citation type="submission" date="2020-08" db="EMBL/GenBank/DDBJ databases">
        <title>Multicomponent nature underlies the extraordinary mechanical properties of spider dragline silk.</title>
        <authorList>
            <person name="Kono N."/>
            <person name="Nakamura H."/>
            <person name="Mori M."/>
            <person name="Yoshida Y."/>
            <person name="Ohtoshi R."/>
            <person name="Malay A.D."/>
            <person name="Moran D.A.P."/>
            <person name="Tomita M."/>
            <person name="Numata K."/>
            <person name="Arakawa K."/>
        </authorList>
    </citation>
    <scope>NUCLEOTIDE SEQUENCE</scope>
</reference>
<organism evidence="1 2">
    <name type="scientific">Trichonephila inaurata madagascariensis</name>
    <dbReference type="NCBI Taxonomy" id="2747483"/>
    <lineage>
        <taxon>Eukaryota</taxon>
        <taxon>Metazoa</taxon>
        <taxon>Ecdysozoa</taxon>
        <taxon>Arthropoda</taxon>
        <taxon>Chelicerata</taxon>
        <taxon>Arachnida</taxon>
        <taxon>Araneae</taxon>
        <taxon>Araneomorphae</taxon>
        <taxon>Entelegynae</taxon>
        <taxon>Araneoidea</taxon>
        <taxon>Nephilidae</taxon>
        <taxon>Trichonephila</taxon>
        <taxon>Trichonephila inaurata</taxon>
    </lineage>
</organism>
<sequence>MQGTLNSHLHVIEHSLFEKTHSPTESNLPARCSKIRKLKKNQKETSVETIDWFGMGKKIVKPREPNGNSDHTRPNR</sequence>
<dbReference type="Proteomes" id="UP000886998">
    <property type="component" value="Unassembled WGS sequence"/>
</dbReference>
<evidence type="ECO:0000313" key="2">
    <source>
        <dbReference type="Proteomes" id="UP000886998"/>
    </source>
</evidence>
<proteinExistence type="predicted"/>
<dbReference type="AlphaFoldDB" id="A0A8X6XLW5"/>
<keyword evidence="2" id="KW-1185">Reference proteome</keyword>
<comment type="caution">
    <text evidence="1">The sequence shown here is derived from an EMBL/GenBank/DDBJ whole genome shotgun (WGS) entry which is preliminary data.</text>
</comment>
<accession>A0A8X6XLW5</accession>
<protein>
    <submittedName>
        <fullName evidence="1">Uncharacterized protein</fullName>
    </submittedName>
</protein>
<name>A0A8X6XLW5_9ARAC</name>
<evidence type="ECO:0000313" key="1">
    <source>
        <dbReference type="EMBL" id="GFY54824.1"/>
    </source>
</evidence>
<dbReference type="EMBL" id="BMAV01010026">
    <property type="protein sequence ID" value="GFY54824.1"/>
    <property type="molecule type" value="Genomic_DNA"/>
</dbReference>
<gene>
    <name evidence="1" type="ORF">TNIN_387851</name>
</gene>